<reference evidence="1 2" key="1">
    <citation type="submission" date="2024-04" db="EMBL/GenBank/DDBJ databases">
        <authorList>
            <consortium name="Genoscope - CEA"/>
            <person name="William W."/>
        </authorList>
    </citation>
    <scope>NUCLEOTIDE SEQUENCE [LARGE SCALE GENOMIC DNA]</scope>
</reference>
<accession>A0AAV2HWU5</accession>
<name>A0AAV2HWU5_LYMST</name>
<dbReference type="AlphaFoldDB" id="A0AAV2HWU5"/>
<evidence type="ECO:0000313" key="2">
    <source>
        <dbReference type="Proteomes" id="UP001497497"/>
    </source>
</evidence>
<proteinExistence type="predicted"/>
<gene>
    <name evidence="1" type="ORF">GSLYS_00011817001</name>
</gene>
<comment type="caution">
    <text evidence="1">The sequence shown here is derived from an EMBL/GenBank/DDBJ whole genome shotgun (WGS) entry which is preliminary data.</text>
</comment>
<evidence type="ECO:0008006" key="3">
    <source>
        <dbReference type="Google" id="ProtNLM"/>
    </source>
</evidence>
<dbReference type="EMBL" id="CAXITT010000280">
    <property type="protein sequence ID" value="CAL1537996.1"/>
    <property type="molecule type" value="Genomic_DNA"/>
</dbReference>
<evidence type="ECO:0000313" key="1">
    <source>
        <dbReference type="EMBL" id="CAL1537996.1"/>
    </source>
</evidence>
<dbReference type="Proteomes" id="UP001497497">
    <property type="component" value="Unassembled WGS sequence"/>
</dbReference>
<sequence>MGKETAVDGICEKFRLAAECLKRRCNAGVAAIAALNTSCVADPKNPVDVKDKLKTVNETCGKLPKVCESDQEALVSDGLQADICHAFGKYVNCVNNTCDDDATLKSDFDSAKTKCVLTTTGETPTTTNGCTKNLLLTSGLLQVLTFLVKWLL</sequence>
<organism evidence="1 2">
    <name type="scientific">Lymnaea stagnalis</name>
    <name type="common">Great pond snail</name>
    <name type="synonym">Helix stagnalis</name>
    <dbReference type="NCBI Taxonomy" id="6523"/>
    <lineage>
        <taxon>Eukaryota</taxon>
        <taxon>Metazoa</taxon>
        <taxon>Spiralia</taxon>
        <taxon>Lophotrochozoa</taxon>
        <taxon>Mollusca</taxon>
        <taxon>Gastropoda</taxon>
        <taxon>Heterobranchia</taxon>
        <taxon>Euthyneura</taxon>
        <taxon>Panpulmonata</taxon>
        <taxon>Hygrophila</taxon>
        <taxon>Lymnaeoidea</taxon>
        <taxon>Lymnaeidae</taxon>
        <taxon>Lymnaea</taxon>
    </lineage>
</organism>
<keyword evidence="2" id="KW-1185">Reference proteome</keyword>
<protein>
    <recommendedName>
        <fullName evidence="3">Secreted protein</fullName>
    </recommendedName>
</protein>